<dbReference type="SUPFAM" id="SSF52540">
    <property type="entry name" value="P-loop containing nucleoside triphosphate hydrolases"/>
    <property type="match status" value="1"/>
</dbReference>
<dbReference type="PROSITE" id="PS00211">
    <property type="entry name" value="ABC_TRANSPORTER_1"/>
    <property type="match status" value="1"/>
</dbReference>
<evidence type="ECO:0000313" key="5">
    <source>
        <dbReference type="EMBL" id="PIE33930.1"/>
    </source>
</evidence>
<dbReference type="InterPro" id="IPR050166">
    <property type="entry name" value="ABC_transporter_ATP-bind"/>
</dbReference>
<dbReference type="InterPro" id="IPR003439">
    <property type="entry name" value="ABC_transporter-like_ATP-bd"/>
</dbReference>
<organism evidence="5 6">
    <name type="scientific">candidate division KSB3 bacterium</name>
    <dbReference type="NCBI Taxonomy" id="2044937"/>
    <lineage>
        <taxon>Bacteria</taxon>
        <taxon>candidate division KSB3</taxon>
    </lineage>
</organism>
<comment type="caution">
    <text evidence="5">The sequence shown here is derived from an EMBL/GenBank/DDBJ whole genome shotgun (WGS) entry which is preliminary data.</text>
</comment>
<name>A0A2G6KEW7_9BACT</name>
<dbReference type="AlphaFoldDB" id="A0A2G6KEW7"/>
<protein>
    <recommendedName>
        <fullName evidence="4">ABC transporter domain-containing protein</fullName>
    </recommendedName>
</protein>
<evidence type="ECO:0000256" key="1">
    <source>
        <dbReference type="ARBA" id="ARBA00022448"/>
    </source>
</evidence>
<sequence length="251" mass="28677">MIEIHSVSHEYKTKGGLLKVLDNISLTIQPGEFVSFIGPSGCGKSTLLHLLANLTELQSGQITIHHECGHDIIEKNLYSIIFQEITLLDWLTVKKNIELPLTLNPELHYIDSHEIMERVGLLDYQNLYPHQLSGGMKTRVSIARSLMTNTPVLLMDECFASLDEVTREQMNMFLLAMLRKIPRTLVFITHSIVEAVFISDRVIVFSQKPSNIIGDISIEILRPRRLEDLENHEYTGYRKIIRELLNQSNVS</sequence>
<keyword evidence="2" id="KW-0547">Nucleotide-binding</keyword>
<dbReference type="GO" id="GO:0005524">
    <property type="term" value="F:ATP binding"/>
    <property type="evidence" value="ECO:0007669"/>
    <property type="project" value="UniProtKB-KW"/>
</dbReference>
<dbReference type="EMBL" id="PDSK01000093">
    <property type="protein sequence ID" value="PIE33930.1"/>
    <property type="molecule type" value="Genomic_DNA"/>
</dbReference>
<feature type="domain" description="ABC transporter" evidence="4">
    <location>
        <begin position="2"/>
        <end position="232"/>
    </location>
</feature>
<gene>
    <name evidence="5" type="ORF">CSA56_09600</name>
</gene>
<dbReference type="InterPro" id="IPR027417">
    <property type="entry name" value="P-loop_NTPase"/>
</dbReference>
<evidence type="ECO:0000313" key="6">
    <source>
        <dbReference type="Proteomes" id="UP000230821"/>
    </source>
</evidence>
<dbReference type="Proteomes" id="UP000230821">
    <property type="component" value="Unassembled WGS sequence"/>
</dbReference>
<dbReference type="SMART" id="SM00382">
    <property type="entry name" value="AAA"/>
    <property type="match status" value="1"/>
</dbReference>
<keyword evidence="1" id="KW-0813">Transport</keyword>
<reference evidence="5 6" key="1">
    <citation type="submission" date="2017-10" db="EMBL/GenBank/DDBJ databases">
        <title>Novel microbial diversity and functional potential in the marine mammal oral microbiome.</title>
        <authorList>
            <person name="Dudek N.K."/>
            <person name="Sun C.L."/>
            <person name="Burstein D."/>
            <person name="Kantor R.S."/>
            <person name="Aliaga Goltsman D.S."/>
            <person name="Bik E.M."/>
            <person name="Thomas B.C."/>
            <person name="Banfield J.F."/>
            <person name="Relman D.A."/>
        </authorList>
    </citation>
    <scope>NUCLEOTIDE SEQUENCE [LARGE SCALE GENOMIC DNA]</scope>
    <source>
        <strain evidence="5">DOLJORAL78_47_16</strain>
    </source>
</reference>
<dbReference type="Gene3D" id="3.40.50.300">
    <property type="entry name" value="P-loop containing nucleotide triphosphate hydrolases"/>
    <property type="match status" value="1"/>
</dbReference>
<accession>A0A2G6KEW7</accession>
<dbReference type="PROSITE" id="PS50893">
    <property type="entry name" value="ABC_TRANSPORTER_2"/>
    <property type="match status" value="1"/>
</dbReference>
<dbReference type="GO" id="GO:0016887">
    <property type="term" value="F:ATP hydrolysis activity"/>
    <property type="evidence" value="ECO:0007669"/>
    <property type="project" value="InterPro"/>
</dbReference>
<evidence type="ECO:0000256" key="3">
    <source>
        <dbReference type="ARBA" id="ARBA00022840"/>
    </source>
</evidence>
<keyword evidence="3" id="KW-0067">ATP-binding</keyword>
<dbReference type="PANTHER" id="PTHR42788:SF20">
    <property type="entry name" value="ABC TRANSPORTER ATP-BINDING PROTEIN"/>
    <property type="match status" value="1"/>
</dbReference>
<dbReference type="Pfam" id="PF00005">
    <property type="entry name" value="ABC_tran"/>
    <property type="match status" value="1"/>
</dbReference>
<proteinExistence type="predicted"/>
<evidence type="ECO:0000259" key="4">
    <source>
        <dbReference type="PROSITE" id="PS50893"/>
    </source>
</evidence>
<evidence type="ECO:0000256" key="2">
    <source>
        <dbReference type="ARBA" id="ARBA00022741"/>
    </source>
</evidence>
<dbReference type="PANTHER" id="PTHR42788">
    <property type="entry name" value="TAURINE IMPORT ATP-BINDING PROTEIN-RELATED"/>
    <property type="match status" value="1"/>
</dbReference>
<dbReference type="InterPro" id="IPR003593">
    <property type="entry name" value="AAA+_ATPase"/>
</dbReference>
<dbReference type="InterPro" id="IPR017871">
    <property type="entry name" value="ABC_transporter-like_CS"/>
</dbReference>